<sequence>MGTGGIKKAVKNVDEGVEKTGKKIKEAIKNKLDDIEKEFLTNTFKNLLTNKFKNYKGLLSFEDWSKRYKTLYKNRKIGKLTEDEFQLLEGGLKPKKGITTSDGK</sequence>
<protein>
    <submittedName>
        <fullName evidence="1">Uncharacterized protein</fullName>
    </submittedName>
</protein>
<name>K1LHG4_9FLAO</name>
<dbReference type="AlphaFoldDB" id="K1LHG4"/>
<organism evidence="1 2">
    <name type="scientific">Bergeyella zoohelcum ATCC 43767</name>
    <dbReference type="NCBI Taxonomy" id="883096"/>
    <lineage>
        <taxon>Bacteria</taxon>
        <taxon>Pseudomonadati</taxon>
        <taxon>Bacteroidota</taxon>
        <taxon>Flavobacteriia</taxon>
        <taxon>Flavobacteriales</taxon>
        <taxon>Weeksellaceae</taxon>
        <taxon>Bergeyella</taxon>
    </lineage>
</organism>
<dbReference type="STRING" id="883096.HMPREF9699_02124"/>
<keyword evidence="2" id="KW-1185">Reference proteome</keyword>
<comment type="caution">
    <text evidence="1">The sequence shown here is derived from an EMBL/GenBank/DDBJ whole genome shotgun (WGS) entry which is preliminary data.</text>
</comment>
<dbReference type="Proteomes" id="UP000006085">
    <property type="component" value="Unassembled WGS sequence"/>
</dbReference>
<dbReference type="RefSeq" id="WP_002664690.1">
    <property type="nucleotide sequence ID" value="NZ_JH932296.1"/>
</dbReference>
<evidence type="ECO:0000313" key="1">
    <source>
        <dbReference type="EMBL" id="EKB54081.1"/>
    </source>
</evidence>
<dbReference type="EMBL" id="AGYA01000040">
    <property type="protein sequence ID" value="EKB54081.1"/>
    <property type="molecule type" value="Genomic_DNA"/>
</dbReference>
<dbReference type="HOGENOM" id="CLU_2244686_0_0_10"/>
<accession>K1LHG4</accession>
<proteinExistence type="predicted"/>
<dbReference type="OrthoDB" id="1463845at2"/>
<gene>
    <name evidence="1" type="ORF">HMPREF9699_02124</name>
</gene>
<reference evidence="1 2" key="1">
    <citation type="submission" date="2012-07" db="EMBL/GenBank/DDBJ databases">
        <title>The Genome Sequence of Bergeyella zoohelcum ATCC 43767.</title>
        <authorList>
            <consortium name="The Broad Institute Genome Sequencing Platform"/>
            <person name="Earl A."/>
            <person name="Ward D."/>
            <person name="Feldgarden M."/>
            <person name="Gevers D."/>
            <person name="Huys G."/>
            <person name="Walker B."/>
            <person name="Young S.K."/>
            <person name="Zeng Q."/>
            <person name="Gargeya S."/>
            <person name="Fitzgerald M."/>
            <person name="Haas B."/>
            <person name="Abouelleil A."/>
            <person name="Alvarado L."/>
            <person name="Arachchi H.M."/>
            <person name="Berlin A.M."/>
            <person name="Chapman S.B."/>
            <person name="Goldberg J."/>
            <person name="Griggs A."/>
            <person name="Gujja S."/>
            <person name="Hansen M."/>
            <person name="Howarth C."/>
            <person name="Imamovic A."/>
            <person name="Larimer J."/>
            <person name="McCowen C."/>
            <person name="Montmayeur A."/>
            <person name="Murphy C."/>
            <person name="Neiman D."/>
            <person name="Pearson M."/>
            <person name="Priest M."/>
            <person name="Roberts A."/>
            <person name="Saif S."/>
            <person name="Shea T."/>
            <person name="Sisk P."/>
            <person name="Sykes S."/>
            <person name="Wortman J."/>
            <person name="Nusbaum C."/>
            <person name="Birren B."/>
        </authorList>
    </citation>
    <scope>NUCLEOTIDE SEQUENCE [LARGE SCALE GENOMIC DNA]</scope>
    <source>
        <strain evidence="1 2">ATCC 43767</strain>
    </source>
</reference>
<evidence type="ECO:0000313" key="2">
    <source>
        <dbReference type="Proteomes" id="UP000006085"/>
    </source>
</evidence>